<dbReference type="EMBL" id="OBMM01000009">
    <property type="protein sequence ID" value="SOC30363.1"/>
    <property type="molecule type" value="Genomic_DNA"/>
</dbReference>
<dbReference type="AlphaFoldDB" id="A0A285U1H7"/>
<protein>
    <submittedName>
        <fullName evidence="1">Uncharacterized protein</fullName>
    </submittedName>
</protein>
<evidence type="ECO:0000313" key="1">
    <source>
        <dbReference type="EMBL" id="SOC30363.1"/>
    </source>
</evidence>
<organism evidence="1 2">
    <name type="scientific">Thalassospira xiamenensis</name>
    <dbReference type="NCBI Taxonomy" id="220697"/>
    <lineage>
        <taxon>Bacteria</taxon>
        <taxon>Pseudomonadati</taxon>
        <taxon>Pseudomonadota</taxon>
        <taxon>Alphaproteobacteria</taxon>
        <taxon>Rhodospirillales</taxon>
        <taxon>Thalassospiraceae</taxon>
        <taxon>Thalassospira</taxon>
    </lineage>
</organism>
<proteinExistence type="predicted"/>
<sequence length="170" mass="18958">MAQRVYILHHGHEELPQHGYHDYHPAWDYELTELPRSEQLDDLKKAIEEVETDLLDVLNFPGAVVFLAEASSLQANTHGVYADGTSQFPFIGLSMEQLHDACEDTGNDFSVQIKATLAHELAHAWLEAQCCDDLSGDTEEQLVEEFAFTWVVHGRVDVSILESAIASPAP</sequence>
<reference evidence="1 2" key="1">
    <citation type="submission" date="2017-08" db="EMBL/GenBank/DDBJ databases">
        <authorList>
            <person name="de Groot N.N."/>
        </authorList>
    </citation>
    <scope>NUCLEOTIDE SEQUENCE [LARGE SCALE GENOMIC DNA]</scope>
    <source>
        <strain evidence="1 2">USBA 78</strain>
    </source>
</reference>
<dbReference type="Proteomes" id="UP000219068">
    <property type="component" value="Unassembled WGS sequence"/>
</dbReference>
<gene>
    <name evidence="1" type="ORF">SAMN05428964_10919</name>
</gene>
<name>A0A285U1H7_9PROT</name>
<evidence type="ECO:0000313" key="2">
    <source>
        <dbReference type="Proteomes" id="UP000219068"/>
    </source>
</evidence>
<accession>A0A285U1H7</accession>